<protein>
    <recommendedName>
        <fullName evidence="3">CCHC-type domain-containing protein</fullName>
    </recommendedName>
</protein>
<keyword evidence="2" id="KW-1185">Reference proteome</keyword>
<dbReference type="AlphaFoldDB" id="A0A1R1XWV0"/>
<dbReference type="EMBL" id="LSSN01001566">
    <property type="protein sequence ID" value="OMJ19152.1"/>
    <property type="molecule type" value="Genomic_DNA"/>
</dbReference>
<sequence>MGVEVLLLSKGAQHICTYCKKVEHRKYQCEDLKKKIEKKKKRTGYQFQKIKKKFFFTQEINTENVEDIGNIKYSTSDKCEKDRDENIGILSLGED</sequence>
<dbReference type="Proteomes" id="UP000187283">
    <property type="component" value="Unassembled WGS sequence"/>
</dbReference>
<evidence type="ECO:0000313" key="1">
    <source>
        <dbReference type="EMBL" id="OMJ19152.1"/>
    </source>
</evidence>
<gene>
    <name evidence="1" type="ORF">AYI70_g4905</name>
</gene>
<organism evidence="1 2">
    <name type="scientific">Smittium culicis</name>
    <dbReference type="NCBI Taxonomy" id="133412"/>
    <lineage>
        <taxon>Eukaryota</taxon>
        <taxon>Fungi</taxon>
        <taxon>Fungi incertae sedis</taxon>
        <taxon>Zoopagomycota</taxon>
        <taxon>Kickxellomycotina</taxon>
        <taxon>Harpellomycetes</taxon>
        <taxon>Harpellales</taxon>
        <taxon>Legeriomycetaceae</taxon>
        <taxon>Smittium</taxon>
    </lineage>
</organism>
<comment type="caution">
    <text evidence="1">The sequence shown here is derived from an EMBL/GenBank/DDBJ whole genome shotgun (WGS) entry which is preliminary data.</text>
</comment>
<reference evidence="1 2" key="1">
    <citation type="submission" date="2017-01" db="EMBL/GenBank/DDBJ databases">
        <authorList>
            <person name="Mah S.A."/>
            <person name="Swanson W.J."/>
            <person name="Moy G.W."/>
            <person name="Vacquier V.D."/>
        </authorList>
    </citation>
    <scope>NUCLEOTIDE SEQUENCE [LARGE SCALE GENOMIC DNA]</scope>
    <source>
        <strain evidence="1 2">GSMNP</strain>
    </source>
</reference>
<accession>A0A1R1XWV0</accession>
<evidence type="ECO:0008006" key="3">
    <source>
        <dbReference type="Google" id="ProtNLM"/>
    </source>
</evidence>
<proteinExistence type="predicted"/>
<evidence type="ECO:0000313" key="2">
    <source>
        <dbReference type="Proteomes" id="UP000187283"/>
    </source>
</evidence>
<name>A0A1R1XWV0_9FUNG</name>